<sequence length="194" mass="22072">MFSKTSFTVLERDVRSLMSERRFLHSLGTAQTCVSLCERYHENVEVDDCYRCGLLHDIAREWPDAKLQEYAREHQLSLESEEKLIPMLLHGPVAADMLAYKGYDSALCTAVRYHTLGSPYMGRLGLILFIADFIEPGRTHLSGGQRESLLEKRSLEEVCCGLLSLQDSYFESKGKRPAFSSLSLRKFIEEGGRL</sequence>
<dbReference type="OrthoDB" id="5295945at2"/>
<dbReference type="InterPro" id="IPR003607">
    <property type="entry name" value="HD/PDEase_dom"/>
</dbReference>
<keyword evidence="3" id="KW-0547">Nucleotide-binding</keyword>
<evidence type="ECO:0000256" key="3">
    <source>
        <dbReference type="ARBA" id="ARBA00022741"/>
    </source>
</evidence>
<dbReference type="eggNOG" id="COG1713">
    <property type="taxonomic scope" value="Bacteria"/>
</dbReference>
<evidence type="ECO:0000256" key="2">
    <source>
        <dbReference type="ARBA" id="ARBA00022723"/>
    </source>
</evidence>
<evidence type="ECO:0000256" key="1">
    <source>
        <dbReference type="ARBA" id="ARBA00012506"/>
    </source>
</evidence>
<proteinExistence type="predicted"/>
<dbReference type="EC" id="3.6.1.41" evidence="1"/>
<dbReference type="KEGG" id="sgp:SpiGrapes_2980"/>
<dbReference type="CDD" id="cd00077">
    <property type="entry name" value="HDc"/>
    <property type="match status" value="1"/>
</dbReference>
<dbReference type="GO" id="GO:0000166">
    <property type="term" value="F:nucleotide binding"/>
    <property type="evidence" value="ECO:0007669"/>
    <property type="project" value="UniProtKB-KW"/>
</dbReference>
<dbReference type="AlphaFoldDB" id="G8QXT6"/>
<dbReference type="HOGENOM" id="CLU_089580_1_2_12"/>
<keyword evidence="9" id="KW-1185">Reference proteome</keyword>
<dbReference type="PANTHER" id="PTHR35795:SF1">
    <property type="entry name" value="BIS(5'-NUCLEOSYL)-TETRAPHOSPHATASE, SYMMETRICAL"/>
    <property type="match status" value="1"/>
</dbReference>
<keyword evidence="4 8" id="KW-0378">Hydrolase</keyword>
<dbReference type="GO" id="GO:0046872">
    <property type="term" value="F:metal ion binding"/>
    <property type="evidence" value="ECO:0007669"/>
    <property type="project" value="UniProtKB-KW"/>
</dbReference>
<dbReference type="PANTHER" id="PTHR35795">
    <property type="entry name" value="SLR1885 PROTEIN"/>
    <property type="match status" value="1"/>
</dbReference>
<reference evidence="8 9" key="1">
    <citation type="submission" date="2011-11" db="EMBL/GenBank/DDBJ databases">
        <title>Complete sequence of Spirochaeta sp. grapes.</title>
        <authorList>
            <consortium name="US DOE Joint Genome Institute"/>
            <person name="Lucas S."/>
            <person name="Han J."/>
            <person name="Lapidus A."/>
            <person name="Cheng J.-F."/>
            <person name="Goodwin L."/>
            <person name="Pitluck S."/>
            <person name="Peters L."/>
            <person name="Ovchinnikova G."/>
            <person name="Munk A.C."/>
            <person name="Detter J.C."/>
            <person name="Han C."/>
            <person name="Tapia R."/>
            <person name="Land M."/>
            <person name="Hauser L."/>
            <person name="Kyrpides N."/>
            <person name="Ivanova N."/>
            <person name="Pagani I."/>
            <person name="Ritalahtilisa K."/>
            <person name="Loeffler F."/>
            <person name="Woyke T."/>
        </authorList>
    </citation>
    <scope>NUCLEOTIDE SEQUENCE [LARGE SCALE GENOMIC DNA]</scope>
    <source>
        <strain evidence="9">ATCC BAA-1885 / DSM 22778 / Grapes</strain>
    </source>
</reference>
<evidence type="ECO:0000313" key="8">
    <source>
        <dbReference type="EMBL" id="AEV30730.1"/>
    </source>
</evidence>
<name>G8QXT6_SPHPG</name>
<dbReference type="STRING" id="158190.SpiGrapes_2980"/>
<dbReference type="InterPro" id="IPR051094">
    <property type="entry name" value="Diverse_Catalytic_Enzymes"/>
</dbReference>
<dbReference type="InterPro" id="IPR005249">
    <property type="entry name" value="YqeK"/>
</dbReference>
<feature type="domain" description="HD/PDEase" evidence="7">
    <location>
        <begin position="18"/>
        <end position="146"/>
    </location>
</feature>
<comment type="catalytic activity">
    <reaction evidence="6">
        <text>P(1),P(4)-bis(5'-adenosyl) tetraphosphate + H2O = 2 ADP + 2 H(+)</text>
        <dbReference type="Rhea" id="RHEA:24252"/>
        <dbReference type="ChEBI" id="CHEBI:15377"/>
        <dbReference type="ChEBI" id="CHEBI:15378"/>
        <dbReference type="ChEBI" id="CHEBI:58141"/>
        <dbReference type="ChEBI" id="CHEBI:456216"/>
        <dbReference type="EC" id="3.6.1.41"/>
    </reaction>
</comment>
<dbReference type="Gene3D" id="1.10.3210.10">
    <property type="entry name" value="Hypothetical protein af1432"/>
    <property type="match status" value="1"/>
</dbReference>
<accession>G8QXT6</accession>
<keyword evidence="2" id="KW-0479">Metal-binding</keyword>
<dbReference type="Proteomes" id="UP000005632">
    <property type="component" value="Chromosome"/>
</dbReference>
<dbReference type="SMART" id="SM00471">
    <property type="entry name" value="HDc"/>
    <property type="match status" value="1"/>
</dbReference>
<dbReference type="Pfam" id="PF01966">
    <property type="entry name" value="HD"/>
    <property type="match status" value="1"/>
</dbReference>
<dbReference type="EMBL" id="CP003155">
    <property type="protein sequence ID" value="AEV30730.1"/>
    <property type="molecule type" value="Genomic_DNA"/>
</dbReference>
<dbReference type="GO" id="GO:0008803">
    <property type="term" value="F:bis(5'-nucleosyl)-tetraphosphatase (symmetrical) activity"/>
    <property type="evidence" value="ECO:0007669"/>
    <property type="project" value="UniProtKB-EC"/>
</dbReference>
<evidence type="ECO:0000256" key="4">
    <source>
        <dbReference type="ARBA" id="ARBA00022801"/>
    </source>
</evidence>
<organism evidence="8 9">
    <name type="scientific">Sphaerochaeta pleomorpha (strain ATCC BAA-1885 / DSM 22778 / Grapes)</name>
    <dbReference type="NCBI Taxonomy" id="158190"/>
    <lineage>
        <taxon>Bacteria</taxon>
        <taxon>Pseudomonadati</taxon>
        <taxon>Spirochaetota</taxon>
        <taxon>Spirochaetia</taxon>
        <taxon>Spirochaetales</taxon>
        <taxon>Sphaerochaetaceae</taxon>
        <taxon>Sphaerochaeta</taxon>
    </lineage>
</organism>
<gene>
    <name evidence="8" type="ordered locus">SpiGrapes_2980</name>
</gene>
<protein>
    <recommendedName>
        <fullName evidence="1">bis(5'-nucleosyl)-tetraphosphatase (symmetrical)</fullName>
        <ecNumber evidence="1">3.6.1.41</ecNumber>
    </recommendedName>
</protein>
<evidence type="ECO:0000259" key="7">
    <source>
        <dbReference type="SMART" id="SM00471"/>
    </source>
</evidence>
<keyword evidence="5" id="KW-0408">Iron</keyword>
<dbReference type="RefSeq" id="WP_014271569.1">
    <property type="nucleotide sequence ID" value="NC_016633.1"/>
</dbReference>
<evidence type="ECO:0000256" key="6">
    <source>
        <dbReference type="ARBA" id="ARBA00049417"/>
    </source>
</evidence>
<dbReference type="SUPFAM" id="SSF109604">
    <property type="entry name" value="HD-domain/PDEase-like"/>
    <property type="match status" value="1"/>
</dbReference>
<dbReference type="InterPro" id="IPR006674">
    <property type="entry name" value="HD_domain"/>
</dbReference>
<evidence type="ECO:0000256" key="5">
    <source>
        <dbReference type="ARBA" id="ARBA00023004"/>
    </source>
</evidence>
<dbReference type="NCBIfam" id="TIGR00488">
    <property type="entry name" value="bis(5'-nucleosyl)-tetraphosphatase (symmetrical) YqeK"/>
    <property type="match status" value="1"/>
</dbReference>
<evidence type="ECO:0000313" key="9">
    <source>
        <dbReference type="Proteomes" id="UP000005632"/>
    </source>
</evidence>